<evidence type="ECO:0000256" key="6">
    <source>
        <dbReference type="ARBA" id="ARBA00023163"/>
    </source>
</evidence>
<comment type="subcellular location">
    <subcellularLocation>
        <location evidence="1 9">Nucleus</location>
    </subcellularLocation>
</comment>
<feature type="region of interest" description="Disordered" evidence="10">
    <location>
        <begin position="161"/>
        <end position="250"/>
    </location>
</feature>
<dbReference type="Pfam" id="PF10232">
    <property type="entry name" value="Med8"/>
    <property type="match status" value="1"/>
</dbReference>
<comment type="function">
    <text evidence="9">Component of the Mediator complex, a coactivator involved in the regulated transcription of nearly all RNA polymerase II-dependent genes. Mediator functions as a bridge to convey information from gene-specific regulatory proteins to the basal RNA polymerase II transcription machinery. Mediator is recruited to promoters by direct interactions with regulatory proteins and serves as a scaffold for the assembly of a functional preinitiation complex with RNA polymerase II and the general transcription factors.</text>
</comment>
<feature type="compositionally biased region" description="Acidic residues" evidence="10">
    <location>
        <begin position="170"/>
        <end position="184"/>
    </location>
</feature>
<evidence type="ECO:0000256" key="1">
    <source>
        <dbReference type="ARBA" id="ARBA00004123"/>
    </source>
</evidence>
<proteinExistence type="inferred from homology"/>
<evidence type="ECO:0000256" key="7">
    <source>
        <dbReference type="ARBA" id="ARBA00023242"/>
    </source>
</evidence>
<evidence type="ECO:0000313" key="12">
    <source>
        <dbReference type="Proteomes" id="UP000256645"/>
    </source>
</evidence>
<protein>
    <recommendedName>
        <fullName evidence="3 9">Mediator of RNA polymerase II transcription subunit 8</fullName>
    </recommendedName>
    <alternativeName>
        <fullName evidence="8 9">Mediator complex subunit 8</fullName>
    </alternativeName>
</protein>
<keyword evidence="4 9" id="KW-0805">Transcription regulation</keyword>
<dbReference type="Gene3D" id="1.20.58.1710">
    <property type="match status" value="1"/>
</dbReference>
<comment type="caution">
    <text evidence="11">The sequence shown here is derived from an EMBL/GenBank/DDBJ whole genome shotgun (WGS) entry which is preliminary data.</text>
</comment>
<dbReference type="Proteomes" id="UP000256645">
    <property type="component" value="Unassembled WGS sequence"/>
</dbReference>
<dbReference type="InterPro" id="IPR019364">
    <property type="entry name" value="Mediatior_Med8_fun/met"/>
</dbReference>
<comment type="subunit">
    <text evidence="9">Component of the Mediator complex.</text>
</comment>
<dbReference type="PANTHER" id="PTHR13074">
    <property type="entry name" value="MEDIATOR OF RNA POLYMERASE II TRANSCRIPTION SUBUNIT 8"/>
    <property type="match status" value="1"/>
</dbReference>
<comment type="similarity">
    <text evidence="2 9">Belongs to the Mediator complex subunit 8 family.</text>
</comment>
<dbReference type="AlphaFoldDB" id="A0A3D8STS7"/>
<dbReference type="GO" id="GO:0000978">
    <property type="term" value="F:RNA polymerase II cis-regulatory region sequence-specific DNA binding"/>
    <property type="evidence" value="ECO:0007669"/>
    <property type="project" value="TreeGrafter"/>
</dbReference>
<dbReference type="OrthoDB" id="5329317at2759"/>
<name>A0A3D8STS7_9HELO</name>
<accession>A0A3D8STS7</accession>
<sequence>MSDPRLRQEDLKTLEQTRQKLFTLSHNIGSLRNEMMRSNPLPDWASLQTSAAILARNLQNLTDHLSGNADLLERTVVYPSTNYPGRTQENLLVQLVRKRLEPPVEEWVAEGRAIEGNTKDEEDFSKWAQGWIGERIATYAMEEGGDNFTAEEREMGIENVRTGLRRKFEDDEESEEEEDDEDEDRDQKMENTLEGELDVTVVRKSGMGPTEFELGQIKTQKKRDGPVRSFEDILEFSTRGEVLPKQEMRR</sequence>
<dbReference type="PANTHER" id="PTHR13074:SF9">
    <property type="entry name" value="MEDIATOR OF RNA POLYMERASE II TRANSCRIPTION SUBUNIT 8"/>
    <property type="match status" value="1"/>
</dbReference>
<evidence type="ECO:0000256" key="3">
    <source>
        <dbReference type="ARBA" id="ARBA00020637"/>
    </source>
</evidence>
<evidence type="ECO:0000256" key="5">
    <source>
        <dbReference type="ARBA" id="ARBA00023159"/>
    </source>
</evidence>
<keyword evidence="7 9" id="KW-0539">Nucleus</keyword>
<dbReference type="GO" id="GO:0016592">
    <property type="term" value="C:mediator complex"/>
    <property type="evidence" value="ECO:0007669"/>
    <property type="project" value="InterPro"/>
</dbReference>
<dbReference type="Gene3D" id="6.10.250.2610">
    <property type="match status" value="1"/>
</dbReference>
<gene>
    <name evidence="9" type="primary">MED8</name>
    <name evidence="11" type="ORF">BP6252_01744</name>
</gene>
<dbReference type="EMBL" id="PDLM01000001">
    <property type="protein sequence ID" value="RDW89712.1"/>
    <property type="molecule type" value="Genomic_DNA"/>
</dbReference>
<keyword evidence="5 9" id="KW-0010">Activator</keyword>
<dbReference type="STRING" id="1849047.A0A3D8STS7"/>
<evidence type="ECO:0000313" key="11">
    <source>
        <dbReference type="EMBL" id="RDW89712.1"/>
    </source>
</evidence>
<dbReference type="GO" id="GO:0003712">
    <property type="term" value="F:transcription coregulator activity"/>
    <property type="evidence" value="ECO:0007669"/>
    <property type="project" value="InterPro"/>
</dbReference>
<keyword evidence="6 9" id="KW-0804">Transcription</keyword>
<organism evidence="11 12">
    <name type="scientific">Coleophoma cylindrospora</name>
    <dbReference type="NCBI Taxonomy" id="1849047"/>
    <lineage>
        <taxon>Eukaryota</taxon>
        <taxon>Fungi</taxon>
        <taxon>Dikarya</taxon>
        <taxon>Ascomycota</taxon>
        <taxon>Pezizomycotina</taxon>
        <taxon>Leotiomycetes</taxon>
        <taxon>Helotiales</taxon>
        <taxon>Dermateaceae</taxon>
        <taxon>Coleophoma</taxon>
    </lineage>
</organism>
<evidence type="ECO:0000256" key="2">
    <source>
        <dbReference type="ARBA" id="ARBA00005716"/>
    </source>
</evidence>
<keyword evidence="12" id="KW-1185">Reference proteome</keyword>
<evidence type="ECO:0000256" key="9">
    <source>
        <dbReference type="RuleBase" id="RU364144"/>
    </source>
</evidence>
<evidence type="ECO:0000256" key="8">
    <source>
        <dbReference type="ARBA" id="ARBA00031261"/>
    </source>
</evidence>
<evidence type="ECO:0000256" key="4">
    <source>
        <dbReference type="ARBA" id="ARBA00023015"/>
    </source>
</evidence>
<dbReference type="GO" id="GO:0006357">
    <property type="term" value="P:regulation of transcription by RNA polymerase II"/>
    <property type="evidence" value="ECO:0007669"/>
    <property type="project" value="InterPro"/>
</dbReference>
<dbReference type="GO" id="GO:0070847">
    <property type="term" value="C:core mediator complex"/>
    <property type="evidence" value="ECO:0007669"/>
    <property type="project" value="TreeGrafter"/>
</dbReference>
<reference evidence="11 12" key="1">
    <citation type="journal article" date="2018" name="IMA Fungus">
        <title>IMA Genome-F 9: Draft genome sequence of Annulohypoxylon stygium, Aspergillus mulundensis, Berkeleyomyces basicola (syn. Thielaviopsis basicola), Ceratocystis smalleyi, two Cercospora beticola strains, Coleophoma cylindrospora, Fusarium fracticaudum, Phialophora cf. hyalina, and Morchella septimelata.</title>
        <authorList>
            <person name="Wingfield B.D."/>
            <person name="Bills G.F."/>
            <person name="Dong Y."/>
            <person name="Huang W."/>
            <person name="Nel W.J."/>
            <person name="Swalarsk-Parry B.S."/>
            <person name="Vaghefi N."/>
            <person name="Wilken P.M."/>
            <person name="An Z."/>
            <person name="de Beer Z.W."/>
            <person name="De Vos L."/>
            <person name="Chen L."/>
            <person name="Duong T.A."/>
            <person name="Gao Y."/>
            <person name="Hammerbacher A."/>
            <person name="Kikkert J.R."/>
            <person name="Li Y."/>
            <person name="Li H."/>
            <person name="Li K."/>
            <person name="Li Q."/>
            <person name="Liu X."/>
            <person name="Ma X."/>
            <person name="Naidoo K."/>
            <person name="Pethybridge S.J."/>
            <person name="Sun J."/>
            <person name="Steenkamp E.T."/>
            <person name="van der Nest M.A."/>
            <person name="van Wyk S."/>
            <person name="Wingfield M.J."/>
            <person name="Xiong C."/>
            <person name="Yue Q."/>
            <person name="Zhang X."/>
        </authorList>
    </citation>
    <scope>NUCLEOTIDE SEQUENCE [LARGE SCALE GENOMIC DNA]</scope>
    <source>
        <strain evidence="11 12">BP6252</strain>
    </source>
</reference>
<evidence type="ECO:0000256" key="10">
    <source>
        <dbReference type="SAM" id="MobiDB-lite"/>
    </source>
</evidence>
<feature type="compositionally biased region" description="Basic and acidic residues" evidence="10">
    <location>
        <begin position="222"/>
        <end position="231"/>
    </location>
</feature>